<dbReference type="PANTHER" id="PTHR36124:SF4">
    <property type="entry name" value="ER-BOUND OXYGENASE MPAB_MPAB'_RUBBER OXYGENASE CATALYTIC DOMAIN-CONTAINING PROTEIN"/>
    <property type="match status" value="1"/>
</dbReference>
<reference evidence="1" key="2">
    <citation type="submission" date="2021-02" db="EMBL/GenBank/DDBJ databases">
        <title>Aspergillus chevalieri M1 genome sequence.</title>
        <authorList>
            <person name="Kadooka C."/>
            <person name="Mori K."/>
            <person name="Futagami T."/>
        </authorList>
    </citation>
    <scope>NUCLEOTIDE SEQUENCE</scope>
    <source>
        <strain evidence="1">M1</strain>
    </source>
</reference>
<evidence type="ECO:0008006" key="3">
    <source>
        <dbReference type="Google" id="ProtNLM"/>
    </source>
</evidence>
<sequence>MLDPNPKMNQLMQTIPLAIPIDGYGKIAITTALLTLYAMLVRYYRYQRCTAIQSRFQTPKRPLSSMTVKEAHQVVRELRELEFPYSLHNAMKISLLKTGSIPTMTKLFTATGQLNERNAPKRAADTEVLLTEVHDRHPGSNEHLLAISRMNYLHSRYRKAGKILDEDMLHTLGSAVVDIFRSVDENEWRVLSATEKCAIGVFHKALGDAMEIDFRFLESCGTGWRDGAHFARELCEWTVEYEKSVAKPTESTRKIGRRLMELAQWNLPGVLRPVVERVIATKVDEHVRVSMDFADPGILITAMMKTLITTRKFLLRYFALPRPESKAVRTLNGSPDPTTGLYTTNLWIAQPWYIEPSFKNRWGLKAMFARLFGDGAVPTRDGPYKEAGYDLRTIGPAAQEKRGHEEMEVIFEGLRGMNFAGGCPFHA</sequence>
<dbReference type="KEGG" id="ache:ACHE_10224S"/>
<dbReference type="GeneID" id="66977181"/>
<name>A0A7R7VEL2_ASPCH</name>
<proteinExistence type="predicted"/>
<dbReference type="AlphaFoldDB" id="A0A7R7VEL2"/>
<gene>
    <name evidence="1" type="ORF">ACHE_10224S</name>
</gene>
<dbReference type="EMBL" id="AP024416">
    <property type="protein sequence ID" value="BCR82822.1"/>
    <property type="molecule type" value="Genomic_DNA"/>
</dbReference>
<accession>A0A7R7VEL2</accession>
<reference evidence="1" key="1">
    <citation type="submission" date="2021-01" db="EMBL/GenBank/DDBJ databases">
        <authorList>
            <consortium name="Aspergillus chevalieri M1 genome sequencing consortium"/>
            <person name="Kazuki M."/>
            <person name="Futagami T."/>
        </authorList>
    </citation>
    <scope>NUCLEOTIDE SEQUENCE</scope>
    <source>
        <strain evidence="1">M1</strain>
    </source>
</reference>
<dbReference type="InterPro" id="IPR046366">
    <property type="entry name" value="MPAB"/>
</dbReference>
<evidence type="ECO:0000313" key="2">
    <source>
        <dbReference type="Proteomes" id="UP000637239"/>
    </source>
</evidence>
<keyword evidence="2" id="KW-1185">Reference proteome</keyword>
<evidence type="ECO:0000313" key="1">
    <source>
        <dbReference type="EMBL" id="BCR82822.1"/>
    </source>
</evidence>
<dbReference type="RefSeq" id="XP_043131344.1">
    <property type="nucleotide sequence ID" value="XM_043276898.1"/>
</dbReference>
<protein>
    <recommendedName>
        <fullName evidence="3">ER-bound oxygenase mpaB/mpaB'/Rubber oxygenase catalytic domain-containing protein</fullName>
    </recommendedName>
</protein>
<organism evidence="1 2">
    <name type="scientific">Aspergillus chevalieri</name>
    <name type="common">Eurotium chevalieri</name>
    <dbReference type="NCBI Taxonomy" id="182096"/>
    <lineage>
        <taxon>Eukaryota</taxon>
        <taxon>Fungi</taxon>
        <taxon>Dikarya</taxon>
        <taxon>Ascomycota</taxon>
        <taxon>Pezizomycotina</taxon>
        <taxon>Eurotiomycetes</taxon>
        <taxon>Eurotiomycetidae</taxon>
        <taxon>Eurotiales</taxon>
        <taxon>Aspergillaceae</taxon>
        <taxon>Aspergillus</taxon>
        <taxon>Aspergillus subgen. Aspergillus</taxon>
    </lineage>
</organism>
<dbReference type="Proteomes" id="UP000637239">
    <property type="component" value="Chromosome 1"/>
</dbReference>
<dbReference type="PANTHER" id="PTHR36124">
    <property type="match status" value="1"/>
</dbReference>
<dbReference type="GO" id="GO:0016491">
    <property type="term" value="F:oxidoreductase activity"/>
    <property type="evidence" value="ECO:0007669"/>
    <property type="project" value="InterPro"/>
</dbReference>